<organism evidence="1 2">
    <name type="scientific">Camelina sativa</name>
    <name type="common">False flax</name>
    <name type="synonym">Myagrum sativum</name>
    <dbReference type="NCBI Taxonomy" id="90675"/>
    <lineage>
        <taxon>Eukaryota</taxon>
        <taxon>Viridiplantae</taxon>
        <taxon>Streptophyta</taxon>
        <taxon>Embryophyta</taxon>
        <taxon>Tracheophyta</taxon>
        <taxon>Spermatophyta</taxon>
        <taxon>Magnoliopsida</taxon>
        <taxon>eudicotyledons</taxon>
        <taxon>Gunneridae</taxon>
        <taxon>Pentapetalae</taxon>
        <taxon>rosids</taxon>
        <taxon>malvids</taxon>
        <taxon>Brassicales</taxon>
        <taxon>Brassicaceae</taxon>
        <taxon>Camelineae</taxon>
        <taxon>Camelina</taxon>
    </lineage>
</organism>
<dbReference type="PANTHER" id="PTHR11439">
    <property type="entry name" value="GAG-POL-RELATED RETROTRANSPOSON"/>
    <property type="match status" value="1"/>
</dbReference>
<sequence length="187" mass="21158">MLSFTVIWRKRLYGLRLAPRCWSEKLAMALRTFEFKQSYPDNSLFFFVKNGIILHVIVYVNDFIVADLAKLKYFFGIEVSLGPDGIFLSQRKYSQDIITEAGLRGAKKFATPVKPNHNLTFAKGLFMQTPLLPHWEAAIRVVQYLKGCPVQGILLRSDSAVSLIAYCDSDGMLVSLLDGLLAPSWTF</sequence>
<dbReference type="InterPro" id="IPR043502">
    <property type="entry name" value="DNA/RNA_pol_sf"/>
</dbReference>
<evidence type="ECO:0000313" key="1">
    <source>
        <dbReference type="Proteomes" id="UP000694864"/>
    </source>
</evidence>
<dbReference type="SUPFAM" id="SSF56672">
    <property type="entry name" value="DNA/RNA polymerases"/>
    <property type="match status" value="1"/>
</dbReference>
<reference evidence="2" key="2">
    <citation type="submission" date="2025-08" db="UniProtKB">
        <authorList>
            <consortium name="RefSeq"/>
        </authorList>
    </citation>
    <scope>IDENTIFICATION</scope>
    <source>
        <tissue evidence="2">Leaf</tissue>
    </source>
</reference>
<keyword evidence="1" id="KW-1185">Reference proteome</keyword>
<gene>
    <name evidence="2" type="primary">LOC109126586</name>
</gene>
<name>A0ABM1QGC9_CAMSA</name>
<dbReference type="GeneID" id="109126586"/>
<dbReference type="PANTHER" id="PTHR11439:SF470">
    <property type="entry name" value="CYSTEINE-RICH RLK (RECEPTOR-LIKE PROTEIN KINASE) 8"/>
    <property type="match status" value="1"/>
</dbReference>
<evidence type="ECO:0000313" key="2">
    <source>
        <dbReference type="RefSeq" id="XP_019085817.1"/>
    </source>
</evidence>
<dbReference type="RefSeq" id="XP_019085817.1">
    <property type="nucleotide sequence ID" value="XM_019230272.1"/>
</dbReference>
<accession>A0ABM1QGC9</accession>
<reference evidence="1" key="1">
    <citation type="journal article" date="2014" name="Nat. Commun.">
        <title>The emerging biofuel crop Camelina sativa retains a highly undifferentiated hexaploid genome structure.</title>
        <authorList>
            <person name="Kagale S."/>
            <person name="Koh C."/>
            <person name="Nixon J."/>
            <person name="Bollina V."/>
            <person name="Clarke W.E."/>
            <person name="Tuteja R."/>
            <person name="Spillane C."/>
            <person name="Robinson S.J."/>
            <person name="Links M.G."/>
            <person name="Clarke C."/>
            <person name="Higgins E.E."/>
            <person name="Huebert T."/>
            <person name="Sharpe A.G."/>
            <person name="Parkin I.A."/>
        </authorList>
    </citation>
    <scope>NUCLEOTIDE SEQUENCE [LARGE SCALE GENOMIC DNA]</scope>
    <source>
        <strain evidence="1">cv. DH55</strain>
    </source>
</reference>
<proteinExistence type="predicted"/>
<dbReference type="Proteomes" id="UP000694864">
    <property type="component" value="Chromosome 2"/>
</dbReference>
<protein>
    <submittedName>
        <fullName evidence="2">Uncharacterized protein LOC109126586</fullName>
    </submittedName>
</protein>